<dbReference type="EMBL" id="UINC01001150">
    <property type="protein sequence ID" value="SUZ72554.1"/>
    <property type="molecule type" value="Genomic_DNA"/>
</dbReference>
<organism evidence="1">
    <name type="scientific">marine metagenome</name>
    <dbReference type="NCBI Taxonomy" id="408172"/>
    <lineage>
        <taxon>unclassified sequences</taxon>
        <taxon>metagenomes</taxon>
        <taxon>ecological metagenomes</taxon>
    </lineage>
</organism>
<accession>A0A381Q111</accession>
<evidence type="ECO:0000313" key="1">
    <source>
        <dbReference type="EMBL" id="SUZ72554.1"/>
    </source>
</evidence>
<proteinExistence type="predicted"/>
<reference evidence="1" key="1">
    <citation type="submission" date="2018-05" db="EMBL/GenBank/DDBJ databases">
        <authorList>
            <person name="Lanie J.A."/>
            <person name="Ng W.-L."/>
            <person name="Kazmierczak K.M."/>
            <person name="Andrzejewski T.M."/>
            <person name="Davidsen T.M."/>
            <person name="Wayne K.J."/>
            <person name="Tettelin H."/>
            <person name="Glass J.I."/>
            <person name="Rusch D."/>
            <person name="Podicherti R."/>
            <person name="Tsui H.-C.T."/>
            <person name="Winkler M.E."/>
        </authorList>
    </citation>
    <scope>NUCLEOTIDE SEQUENCE</scope>
</reference>
<name>A0A381Q111_9ZZZZ</name>
<protein>
    <submittedName>
        <fullName evidence="1">Uncharacterized protein</fullName>
    </submittedName>
</protein>
<dbReference type="AlphaFoldDB" id="A0A381Q111"/>
<sequence length="32" mass="3390">MPATKNARAASATATSAVFLPINWSRTLLSEI</sequence>
<gene>
    <name evidence="1" type="ORF">METZ01_LOCUS25408</name>
</gene>